<dbReference type="PANTHER" id="PTHR15204">
    <property type="entry name" value="LARGE PROLINE-RICH PROTEIN BAG6"/>
    <property type="match status" value="1"/>
</dbReference>
<feature type="region of interest" description="Disordered" evidence="1">
    <location>
        <begin position="585"/>
        <end position="634"/>
    </location>
</feature>
<dbReference type="AlphaFoldDB" id="A0ABC8QPR9"/>
<feature type="compositionally biased region" description="Polar residues" evidence="1">
    <location>
        <begin position="593"/>
        <end position="610"/>
    </location>
</feature>
<dbReference type="PANTHER" id="PTHR15204:SF0">
    <property type="entry name" value="LARGE PROLINE-RICH PROTEIN BAG6"/>
    <property type="match status" value="1"/>
</dbReference>
<accession>A0ABC8QPR9</accession>
<name>A0ABC8QPR9_9AQUA</name>
<feature type="region of interest" description="Disordered" evidence="1">
    <location>
        <begin position="440"/>
        <end position="497"/>
    </location>
</feature>
<protein>
    <submittedName>
        <fullName evidence="2">Uncharacterized protein</fullName>
    </submittedName>
</protein>
<evidence type="ECO:0000313" key="2">
    <source>
        <dbReference type="EMBL" id="CAK9134515.1"/>
    </source>
</evidence>
<dbReference type="EMBL" id="CAUOFW020000459">
    <property type="protein sequence ID" value="CAK9134515.1"/>
    <property type="molecule type" value="Genomic_DNA"/>
</dbReference>
<feature type="compositionally biased region" description="Low complexity" evidence="1">
    <location>
        <begin position="378"/>
        <end position="388"/>
    </location>
</feature>
<feature type="compositionally biased region" description="Polar residues" evidence="1">
    <location>
        <begin position="344"/>
        <end position="361"/>
    </location>
</feature>
<feature type="region of interest" description="Disordered" evidence="1">
    <location>
        <begin position="528"/>
        <end position="549"/>
    </location>
</feature>
<keyword evidence="3" id="KW-1185">Reference proteome</keyword>
<feature type="compositionally biased region" description="Polar residues" evidence="1">
    <location>
        <begin position="459"/>
        <end position="474"/>
    </location>
</feature>
<feature type="compositionally biased region" description="Polar residues" evidence="1">
    <location>
        <begin position="17"/>
        <end position="33"/>
    </location>
</feature>
<gene>
    <name evidence="2" type="ORF">ILEXP_LOCUS1450</name>
</gene>
<reference evidence="2 3" key="1">
    <citation type="submission" date="2024-02" db="EMBL/GenBank/DDBJ databases">
        <authorList>
            <person name="Vignale AGUSTIN F."/>
            <person name="Sosa J E."/>
            <person name="Modenutti C."/>
        </authorList>
    </citation>
    <scope>NUCLEOTIDE SEQUENCE [LARGE SCALE GENOMIC DNA]</scope>
</reference>
<organism evidence="2 3">
    <name type="scientific">Ilex paraguariensis</name>
    <name type="common">yerba mate</name>
    <dbReference type="NCBI Taxonomy" id="185542"/>
    <lineage>
        <taxon>Eukaryota</taxon>
        <taxon>Viridiplantae</taxon>
        <taxon>Streptophyta</taxon>
        <taxon>Embryophyta</taxon>
        <taxon>Tracheophyta</taxon>
        <taxon>Spermatophyta</taxon>
        <taxon>Magnoliopsida</taxon>
        <taxon>eudicotyledons</taxon>
        <taxon>Gunneridae</taxon>
        <taxon>Pentapetalae</taxon>
        <taxon>asterids</taxon>
        <taxon>campanulids</taxon>
        <taxon>Aquifoliales</taxon>
        <taxon>Aquifoliaceae</taxon>
        <taxon>Ilex</taxon>
    </lineage>
</organism>
<evidence type="ECO:0000313" key="3">
    <source>
        <dbReference type="Proteomes" id="UP001642360"/>
    </source>
</evidence>
<feature type="compositionally biased region" description="Polar residues" evidence="1">
    <location>
        <begin position="484"/>
        <end position="497"/>
    </location>
</feature>
<evidence type="ECO:0000256" key="1">
    <source>
        <dbReference type="SAM" id="MobiDB-lite"/>
    </source>
</evidence>
<feature type="region of interest" description="Disordered" evidence="1">
    <location>
        <begin position="344"/>
        <end position="394"/>
    </location>
</feature>
<dbReference type="Proteomes" id="UP001642360">
    <property type="component" value="Unassembled WGS sequence"/>
</dbReference>
<feature type="region of interest" description="Disordered" evidence="1">
    <location>
        <begin position="87"/>
        <end position="120"/>
    </location>
</feature>
<proteinExistence type="predicted"/>
<comment type="caution">
    <text evidence="2">The sequence shown here is derived from an EMBL/GenBank/DDBJ whole genome shotgun (WGS) entry which is preliminary data.</text>
</comment>
<feature type="region of interest" description="Disordered" evidence="1">
    <location>
        <begin position="1"/>
        <end position="33"/>
    </location>
</feature>
<feature type="compositionally biased region" description="Basic and acidic residues" evidence="1">
    <location>
        <begin position="449"/>
        <end position="458"/>
    </location>
</feature>
<sequence>MVERPPSSEGLPDRPATDTSSSTGHSQGNQSEPSVLVGTFNISEQGDGSFPDLSRIVSAVLGSFGIANVESGIEGIDLRQAAPERLSRTPGLGGLRNSNRQQPDEAAVRGQSIPHTGASSLPTAVPLDLLHPQVIPDSLTTLSQYLGRMRQEFSAYGLAVSGQSNHSQAAGTHESDGLHSVTASQLAAGRRGLPTPASLAEVILSTRQILNAEAGNCLSQLARQLEDHANVTDLSERMRIQSNAMRSGHLLQKLGALLLELARTTMTLQMGEMPADAVVNAGPAVFISTSDPNPIMVQPLPFQQGMNFGAVPVGSVQAGSGLSVGSSDPGFLPRNIDIRIRTGSLISSATNQRESTGSQPPEQIDPAASGGGNPVDQAASAAIRSSSSTRESGVHIVPMRTVVAAVPAPVGRVSSEPSRGALGIFYPVLARVQHAISGNLNSTSGSQASDERHSRDLNTGRQGISDSDVQQQNIGVPGVDGTVDSGSGISNGQEFSAQGHSGFDQLLRTIFPGEQIHDGDISFQGMDTSSGSGHVGTAQGAANTQEAAPRVGDEGTFFSNMLHHIMPMISQNVTIGSTISTAEGASVVEDRTTQASPTQAQGNPDRGTSSHQRHDPPSESSSKRQKGLDDGFNS</sequence>